<reference evidence="2" key="1">
    <citation type="submission" date="2021-01" db="EMBL/GenBank/DDBJ databases">
        <title>Whole genome shotgun sequence of Actinoplanes tereljensis NBRC 105297.</title>
        <authorList>
            <person name="Komaki H."/>
            <person name="Tamura T."/>
        </authorList>
    </citation>
    <scope>NUCLEOTIDE SEQUENCE</scope>
    <source>
        <strain evidence="2">NBRC 105297</strain>
    </source>
</reference>
<comment type="caution">
    <text evidence="2">The sequence shown here is derived from an EMBL/GenBank/DDBJ whole genome shotgun (WGS) entry which is preliminary data.</text>
</comment>
<evidence type="ECO:0000256" key="1">
    <source>
        <dbReference type="SAM" id="MobiDB-lite"/>
    </source>
</evidence>
<dbReference type="Proteomes" id="UP000623608">
    <property type="component" value="Unassembled WGS sequence"/>
</dbReference>
<keyword evidence="3" id="KW-1185">Reference proteome</keyword>
<feature type="region of interest" description="Disordered" evidence="1">
    <location>
        <begin position="1"/>
        <end position="30"/>
    </location>
</feature>
<sequence length="74" mass="7633">MGTPDLPNPFGRIGTEVEGEPGIGHGPPPVPSIVTRITPDDKPPVTVVASRCYLAVLLPPLLSAGINGVRGRIV</sequence>
<dbReference type="EMBL" id="BOMY01000013">
    <property type="protein sequence ID" value="GIF19191.1"/>
    <property type="molecule type" value="Genomic_DNA"/>
</dbReference>
<dbReference type="AlphaFoldDB" id="A0A919TR99"/>
<name>A0A919TR99_9ACTN</name>
<evidence type="ECO:0000313" key="3">
    <source>
        <dbReference type="Proteomes" id="UP000623608"/>
    </source>
</evidence>
<evidence type="ECO:0000313" key="2">
    <source>
        <dbReference type="EMBL" id="GIF19191.1"/>
    </source>
</evidence>
<proteinExistence type="predicted"/>
<protein>
    <submittedName>
        <fullName evidence="2">Uncharacterized protein</fullName>
    </submittedName>
</protein>
<gene>
    <name evidence="2" type="ORF">Ate02nite_19210</name>
</gene>
<organism evidence="2 3">
    <name type="scientific">Paractinoplanes tereljensis</name>
    <dbReference type="NCBI Taxonomy" id="571912"/>
    <lineage>
        <taxon>Bacteria</taxon>
        <taxon>Bacillati</taxon>
        <taxon>Actinomycetota</taxon>
        <taxon>Actinomycetes</taxon>
        <taxon>Micromonosporales</taxon>
        <taxon>Micromonosporaceae</taxon>
        <taxon>Paractinoplanes</taxon>
    </lineage>
</organism>
<accession>A0A919TR99</accession>